<dbReference type="Proteomes" id="UP000751852">
    <property type="component" value="Unassembled WGS sequence"/>
</dbReference>
<dbReference type="InterPro" id="IPR015856">
    <property type="entry name" value="ABC_transpr_CbiO/EcfA_su"/>
</dbReference>
<keyword evidence="6" id="KW-1278">Translocase</keyword>
<feature type="domain" description="ABC transporter" evidence="9">
    <location>
        <begin position="2"/>
        <end position="246"/>
    </location>
</feature>
<evidence type="ECO:0000256" key="1">
    <source>
        <dbReference type="ARBA" id="ARBA00004202"/>
    </source>
</evidence>
<evidence type="ECO:0000313" key="10">
    <source>
        <dbReference type="EMBL" id="MBI5974677.1"/>
    </source>
</evidence>
<evidence type="ECO:0000256" key="8">
    <source>
        <dbReference type="RuleBase" id="RU365104"/>
    </source>
</evidence>
<dbReference type="RefSeq" id="WP_198617462.1">
    <property type="nucleotide sequence ID" value="NZ_JABANU010000006.1"/>
</dbReference>
<name>A0ABS0T8B4_9STAP</name>
<accession>A0ABS0T8B4</accession>
<protein>
    <recommendedName>
        <fullName evidence="8">Energy-coupling factor transporter ATP-binding protein EcfA2</fullName>
        <ecNumber evidence="8">7.-.-.-</ecNumber>
    </recommendedName>
</protein>
<dbReference type="InterPro" id="IPR027417">
    <property type="entry name" value="P-loop_NTPase"/>
</dbReference>
<reference evidence="10 11" key="1">
    <citation type="submission" date="2020-04" db="EMBL/GenBank/DDBJ databases">
        <title>Staphylococcus species from domestic dog.</title>
        <authorList>
            <person name="Paterson G.K."/>
        </authorList>
    </citation>
    <scope>NUCLEOTIDE SEQUENCE [LARGE SCALE GENOMIC DNA]</scope>
    <source>
        <strain evidence="10 11">H16/1A</strain>
    </source>
</reference>
<evidence type="ECO:0000313" key="11">
    <source>
        <dbReference type="Proteomes" id="UP000751852"/>
    </source>
</evidence>
<evidence type="ECO:0000256" key="7">
    <source>
        <dbReference type="ARBA" id="ARBA00023136"/>
    </source>
</evidence>
<evidence type="ECO:0000256" key="6">
    <source>
        <dbReference type="ARBA" id="ARBA00022967"/>
    </source>
</evidence>
<dbReference type="Gene3D" id="3.40.50.300">
    <property type="entry name" value="P-loop containing nucleotide triphosphate hydrolases"/>
    <property type="match status" value="1"/>
</dbReference>
<keyword evidence="3 8" id="KW-1003">Cell membrane</keyword>
<dbReference type="EMBL" id="JABANU010000006">
    <property type="protein sequence ID" value="MBI5974677.1"/>
    <property type="molecule type" value="Genomic_DNA"/>
</dbReference>
<comment type="subunit">
    <text evidence="8">Forms a stable energy-coupling factor (ECF) transporter complex composed of 2 membrane-embedded substrate-binding proteins (S component), 2 ATP-binding proteins (A component) and 2 transmembrane proteins (T component).</text>
</comment>
<dbReference type="InterPro" id="IPR017871">
    <property type="entry name" value="ABC_transporter-like_CS"/>
</dbReference>
<dbReference type="EC" id="7.-.-.-" evidence="8"/>
<organism evidence="10 11">
    <name type="scientific">Staphylococcus canis</name>
    <dbReference type="NCBI Taxonomy" id="2724942"/>
    <lineage>
        <taxon>Bacteria</taxon>
        <taxon>Bacillati</taxon>
        <taxon>Bacillota</taxon>
        <taxon>Bacilli</taxon>
        <taxon>Bacillales</taxon>
        <taxon>Staphylococcaceae</taxon>
        <taxon>Staphylococcus</taxon>
    </lineage>
</organism>
<evidence type="ECO:0000256" key="2">
    <source>
        <dbReference type="ARBA" id="ARBA00022448"/>
    </source>
</evidence>
<dbReference type="CDD" id="cd03225">
    <property type="entry name" value="ABC_cobalt_CbiO_domain1"/>
    <property type="match status" value="1"/>
</dbReference>
<dbReference type="InterPro" id="IPR030946">
    <property type="entry name" value="EcfA2"/>
</dbReference>
<dbReference type="NCBIfam" id="TIGR04521">
    <property type="entry name" value="ECF_ATPase_2"/>
    <property type="match status" value="1"/>
</dbReference>
<comment type="caution">
    <text evidence="10">The sequence shown here is derived from an EMBL/GenBank/DDBJ whole genome shotgun (WGS) entry which is preliminary data.</text>
</comment>
<dbReference type="InterPro" id="IPR050095">
    <property type="entry name" value="ECF_ABC_transporter_ATP-bd"/>
</dbReference>
<keyword evidence="2 8" id="KW-0813">Transport</keyword>
<dbReference type="InterPro" id="IPR003439">
    <property type="entry name" value="ABC_transporter-like_ATP-bd"/>
</dbReference>
<evidence type="ECO:0000259" key="9">
    <source>
        <dbReference type="PROSITE" id="PS50893"/>
    </source>
</evidence>
<keyword evidence="5 8" id="KW-0067">ATP-binding</keyword>
<dbReference type="PROSITE" id="PS50893">
    <property type="entry name" value="ABC_TRANSPORTER_2"/>
    <property type="match status" value="1"/>
</dbReference>
<comment type="similarity">
    <text evidence="8">Belongs to the ABC transporter superfamily. Energy-coupling factor EcfA family.</text>
</comment>
<evidence type="ECO:0000256" key="3">
    <source>
        <dbReference type="ARBA" id="ARBA00022475"/>
    </source>
</evidence>
<comment type="function">
    <text evidence="8">ATP-binding (A) component of a common energy-coupling factor (ECF) ABC-transporter complex.</text>
</comment>
<proteinExistence type="inferred from homology"/>
<dbReference type="PROSITE" id="PS00211">
    <property type="entry name" value="ABC_TRANSPORTER_1"/>
    <property type="match status" value="1"/>
</dbReference>
<dbReference type="SUPFAM" id="SSF52540">
    <property type="entry name" value="P-loop containing nucleoside triphosphate hydrolases"/>
    <property type="match status" value="1"/>
</dbReference>
<dbReference type="SMART" id="SM00382">
    <property type="entry name" value="AAA"/>
    <property type="match status" value="1"/>
</dbReference>
<evidence type="ECO:0000256" key="4">
    <source>
        <dbReference type="ARBA" id="ARBA00022741"/>
    </source>
</evidence>
<keyword evidence="4 8" id="KW-0547">Nucleotide-binding</keyword>
<dbReference type="PANTHER" id="PTHR43553:SF27">
    <property type="entry name" value="ENERGY-COUPLING FACTOR TRANSPORTER ATP-BINDING PROTEIN ECFA2"/>
    <property type="match status" value="1"/>
</dbReference>
<evidence type="ECO:0000256" key="5">
    <source>
        <dbReference type="ARBA" id="ARBA00022840"/>
    </source>
</evidence>
<comment type="subcellular location">
    <subcellularLocation>
        <location evidence="1 8">Cell membrane</location>
        <topology evidence="1 8">Peripheral membrane protein</topology>
    </subcellularLocation>
</comment>
<dbReference type="InterPro" id="IPR003593">
    <property type="entry name" value="AAA+_ATPase"/>
</dbReference>
<dbReference type="Pfam" id="PF00005">
    <property type="entry name" value="ABC_tran"/>
    <property type="match status" value="1"/>
</dbReference>
<dbReference type="PANTHER" id="PTHR43553">
    <property type="entry name" value="HEAVY METAL TRANSPORTER"/>
    <property type="match status" value="1"/>
</dbReference>
<sequence>MIKFETVSYVYQQKTPYEYLALNHITTSFEQGRYYAIIGKTGSGKSTLIQHLNGLLKPSKGQMVFYDTVVHHKTKDKALKAIRKSVGMVFQFPESQLFEETVEKEVLFGPKNYGQDLKRARTKAVEMLERLGFDAEKTMKQSPFMLSGGQMRKIALVAILAMEPDILVLDEPTAGLDPKSKHQLMQLFKKLQTEEGKTIILVTHDMNDVAAYADYVKVMQKGMIKCEMTPEALFCQTDYVRAMHLDIPDIVMLQQDVEKRLGIHFDHLAMTEDDFVQMYQEWSESHER</sequence>
<gene>
    <name evidence="10" type="ORF">HHH54_03565</name>
</gene>
<keyword evidence="7 8" id="KW-0472">Membrane</keyword>
<keyword evidence="11" id="KW-1185">Reference proteome</keyword>